<accession>A0AAV7RQ05</accession>
<gene>
    <name evidence="2" type="ORF">NDU88_006354</name>
</gene>
<protein>
    <submittedName>
        <fullName evidence="2">Uncharacterized protein</fullName>
    </submittedName>
</protein>
<dbReference type="Proteomes" id="UP001066276">
    <property type="component" value="Chromosome 5"/>
</dbReference>
<dbReference type="AlphaFoldDB" id="A0AAV7RQ05"/>
<organism evidence="2 3">
    <name type="scientific">Pleurodeles waltl</name>
    <name type="common">Iberian ribbed newt</name>
    <dbReference type="NCBI Taxonomy" id="8319"/>
    <lineage>
        <taxon>Eukaryota</taxon>
        <taxon>Metazoa</taxon>
        <taxon>Chordata</taxon>
        <taxon>Craniata</taxon>
        <taxon>Vertebrata</taxon>
        <taxon>Euteleostomi</taxon>
        <taxon>Amphibia</taxon>
        <taxon>Batrachia</taxon>
        <taxon>Caudata</taxon>
        <taxon>Salamandroidea</taxon>
        <taxon>Salamandridae</taxon>
        <taxon>Pleurodelinae</taxon>
        <taxon>Pleurodeles</taxon>
    </lineage>
</organism>
<name>A0AAV7RQ05_PLEWA</name>
<evidence type="ECO:0000313" key="2">
    <source>
        <dbReference type="EMBL" id="KAJ1153595.1"/>
    </source>
</evidence>
<feature type="region of interest" description="Disordered" evidence="1">
    <location>
        <begin position="1"/>
        <end position="142"/>
    </location>
</feature>
<comment type="caution">
    <text evidence="2">The sequence shown here is derived from an EMBL/GenBank/DDBJ whole genome shotgun (WGS) entry which is preliminary data.</text>
</comment>
<evidence type="ECO:0000313" key="3">
    <source>
        <dbReference type="Proteomes" id="UP001066276"/>
    </source>
</evidence>
<feature type="compositionally biased region" description="Basic residues" evidence="1">
    <location>
        <begin position="1"/>
        <end position="12"/>
    </location>
</feature>
<feature type="compositionally biased region" description="Basic and acidic residues" evidence="1">
    <location>
        <begin position="74"/>
        <end position="97"/>
    </location>
</feature>
<proteinExistence type="predicted"/>
<keyword evidence="3" id="KW-1185">Reference proteome</keyword>
<sequence>MTQKKSRQRKRNNGQGEKREDAGPETGEWWMHNREDAGPEEGELLLPRGNSGGPVHRKRVLLPGLGLPRRRANSKREEKQRTEQEDAGLRQENDGRATEITQEPGTRNGEDTGPEKEEEEVPKEADNEEECVMASEAGWKAD</sequence>
<feature type="compositionally biased region" description="Acidic residues" evidence="1">
    <location>
        <begin position="116"/>
        <end position="131"/>
    </location>
</feature>
<reference evidence="2" key="1">
    <citation type="journal article" date="2022" name="bioRxiv">
        <title>Sequencing and chromosome-scale assembly of the giantPleurodeles waltlgenome.</title>
        <authorList>
            <person name="Brown T."/>
            <person name="Elewa A."/>
            <person name="Iarovenko S."/>
            <person name="Subramanian E."/>
            <person name="Araus A.J."/>
            <person name="Petzold A."/>
            <person name="Susuki M."/>
            <person name="Suzuki K.-i.T."/>
            <person name="Hayashi T."/>
            <person name="Toyoda A."/>
            <person name="Oliveira C."/>
            <person name="Osipova E."/>
            <person name="Leigh N.D."/>
            <person name="Simon A."/>
            <person name="Yun M.H."/>
        </authorList>
    </citation>
    <scope>NUCLEOTIDE SEQUENCE</scope>
    <source>
        <strain evidence="2">20211129_DDA</strain>
        <tissue evidence="2">Liver</tissue>
    </source>
</reference>
<dbReference type="EMBL" id="JANPWB010000009">
    <property type="protein sequence ID" value="KAJ1153595.1"/>
    <property type="molecule type" value="Genomic_DNA"/>
</dbReference>
<evidence type="ECO:0000256" key="1">
    <source>
        <dbReference type="SAM" id="MobiDB-lite"/>
    </source>
</evidence>